<evidence type="ECO:0000313" key="6">
    <source>
        <dbReference type="Proteomes" id="UP001497623"/>
    </source>
</evidence>
<reference evidence="5 6" key="1">
    <citation type="submission" date="2024-05" db="EMBL/GenBank/DDBJ databases">
        <authorList>
            <person name="Wallberg A."/>
        </authorList>
    </citation>
    <scope>NUCLEOTIDE SEQUENCE [LARGE SCALE GENOMIC DNA]</scope>
</reference>
<dbReference type="InterPro" id="IPR000859">
    <property type="entry name" value="CUB_dom"/>
</dbReference>
<dbReference type="PROSITE" id="PS01180">
    <property type="entry name" value="CUB"/>
    <property type="match status" value="1"/>
</dbReference>
<evidence type="ECO:0000259" key="4">
    <source>
        <dbReference type="PROSITE" id="PS01180"/>
    </source>
</evidence>
<feature type="non-terminal residue" evidence="5">
    <location>
        <position position="393"/>
    </location>
</feature>
<evidence type="ECO:0000313" key="5">
    <source>
        <dbReference type="EMBL" id="CAL4122782.1"/>
    </source>
</evidence>
<name>A0AAV2RFE5_MEGNR</name>
<accession>A0AAV2RFE5</accession>
<organism evidence="5 6">
    <name type="scientific">Meganyctiphanes norvegica</name>
    <name type="common">Northern krill</name>
    <name type="synonym">Thysanopoda norvegica</name>
    <dbReference type="NCBI Taxonomy" id="48144"/>
    <lineage>
        <taxon>Eukaryota</taxon>
        <taxon>Metazoa</taxon>
        <taxon>Ecdysozoa</taxon>
        <taxon>Arthropoda</taxon>
        <taxon>Crustacea</taxon>
        <taxon>Multicrustacea</taxon>
        <taxon>Malacostraca</taxon>
        <taxon>Eumalacostraca</taxon>
        <taxon>Eucarida</taxon>
        <taxon>Euphausiacea</taxon>
        <taxon>Euphausiidae</taxon>
        <taxon>Meganyctiphanes</taxon>
    </lineage>
</organism>
<feature type="region of interest" description="Disordered" evidence="3">
    <location>
        <begin position="68"/>
        <end position="87"/>
    </location>
</feature>
<dbReference type="Proteomes" id="UP001497623">
    <property type="component" value="Unassembled WGS sequence"/>
</dbReference>
<dbReference type="SUPFAM" id="SSF49854">
    <property type="entry name" value="Spermadhesin, CUB domain"/>
    <property type="match status" value="1"/>
</dbReference>
<dbReference type="Gene3D" id="2.60.120.290">
    <property type="entry name" value="Spermadhesin, CUB domain"/>
    <property type="match status" value="1"/>
</dbReference>
<dbReference type="Pfam" id="PF00431">
    <property type="entry name" value="CUB"/>
    <property type="match status" value="1"/>
</dbReference>
<sequence length="393" mass="44487">ILTIFFYNVNCETTQTKNEPQVLDPNGYVTPATSDIQYTIFRNSVENPGNGKNLNGNNHRITDRSILQSNQKHKPENKPGIIKTNDDGDYNTSGNIIPKYEQDFNISRIIIPKDQQHFNISGIIIPKHEQDYNISGMIMPKYQQDYNISGVIIPKDQEDFNISGMIIPKDQQHFNISGIIIPKHEQDYNISGMIMPKYQQDYNISGVIIPKDQEDFNISGMIIPKGQQDYNTSGIIIPKSTSNDLLNSISLRSNILDNKLDGGPMRCGHIYVLRPGDVRSIRSKKFPKKNRKPYWCKWTLRGATATTQLSLSCPKFYLRKSKKGLCTVDGLSVTKNQRDTQRYCGWNMGPRNECVYHGGELVVRLQSARKSRGMSCKVIATEQVLTSTSAPTC</sequence>
<feature type="non-terminal residue" evidence="5">
    <location>
        <position position="1"/>
    </location>
</feature>
<keyword evidence="1" id="KW-1015">Disulfide bond</keyword>
<comment type="caution">
    <text evidence="2">Lacks conserved residue(s) required for the propagation of feature annotation.</text>
</comment>
<evidence type="ECO:0000256" key="1">
    <source>
        <dbReference type="ARBA" id="ARBA00023157"/>
    </source>
</evidence>
<dbReference type="InterPro" id="IPR035914">
    <property type="entry name" value="Sperma_CUB_dom_sf"/>
</dbReference>
<comment type="caution">
    <text evidence="5">The sequence shown here is derived from an EMBL/GenBank/DDBJ whole genome shotgun (WGS) entry which is preliminary data.</text>
</comment>
<dbReference type="EMBL" id="CAXKWB010020785">
    <property type="protein sequence ID" value="CAL4122782.1"/>
    <property type="molecule type" value="Genomic_DNA"/>
</dbReference>
<gene>
    <name evidence="5" type="ORF">MNOR_LOCUS23504</name>
</gene>
<protein>
    <recommendedName>
        <fullName evidence="4">CUB domain-containing protein</fullName>
    </recommendedName>
</protein>
<evidence type="ECO:0000256" key="3">
    <source>
        <dbReference type="SAM" id="MobiDB-lite"/>
    </source>
</evidence>
<dbReference type="AlphaFoldDB" id="A0AAV2RFE5"/>
<feature type="domain" description="CUB" evidence="4">
    <location>
        <begin position="267"/>
        <end position="381"/>
    </location>
</feature>
<evidence type="ECO:0000256" key="2">
    <source>
        <dbReference type="PROSITE-ProRule" id="PRU00059"/>
    </source>
</evidence>
<proteinExistence type="predicted"/>
<keyword evidence="6" id="KW-1185">Reference proteome</keyword>